<keyword evidence="1" id="KW-0472">Membrane</keyword>
<organism evidence="3 4">
    <name type="scientific">Tieghemostelium lacteum</name>
    <name type="common">Slime mold</name>
    <name type="synonym">Dictyostelium lacteum</name>
    <dbReference type="NCBI Taxonomy" id="361077"/>
    <lineage>
        <taxon>Eukaryota</taxon>
        <taxon>Amoebozoa</taxon>
        <taxon>Evosea</taxon>
        <taxon>Eumycetozoa</taxon>
        <taxon>Dictyostelia</taxon>
        <taxon>Dictyosteliales</taxon>
        <taxon>Raperosteliaceae</taxon>
        <taxon>Tieghemostelium</taxon>
    </lineage>
</organism>
<feature type="domain" description="ILEI/PANDER" evidence="2">
    <location>
        <begin position="190"/>
        <end position="285"/>
    </location>
</feature>
<feature type="domain" description="ILEI/PANDER" evidence="2">
    <location>
        <begin position="32"/>
        <end position="121"/>
    </location>
</feature>
<dbReference type="InParanoid" id="A0A151Z388"/>
<dbReference type="InterPro" id="IPR039477">
    <property type="entry name" value="ILEI/PANDER_dom"/>
</dbReference>
<proteinExistence type="predicted"/>
<dbReference type="OMA" id="MEINDWL"/>
<dbReference type="PANTHER" id="PTHR15535">
    <property type="entry name" value="TRANSMEMBRANE PROTEIN 2-RELATED"/>
    <property type="match status" value="1"/>
</dbReference>
<keyword evidence="4" id="KW-1185">Reference proteome</keyword>
<dbReference type="EMBL" id="LODT01000051">
    <property type="protein sequence ID" value="KYQ88409.1"/>
    <property type="molecule type" value="Genomic_DNA"/>
</dbReference>
<feature type="domain" description="ILEI/PANDER" evidence="2">
    <location>
        <begin position="662"/>
        <end position="749"/>
    </location>
</feature>
<dbReference type="InterPro" id="IPR052252">
    <property type="entry name" value="CEMIP/CEMIP2"/>
</dbReference>
<dbReference type="AlphaFoldDB" id="A0A151Z388"/>
<dbReference type="Gene3D" id="3.40.50.12660">
    <property type="match status" value="1"/>
</dbReference>
<feature type="domain" description="ILEI/PANDER" evidence="2">
    <location>
        <begin position="347"/>
        <end position="438"/>
    </location>
</feature>
<dbReference type="OrthoDB" id="20902at2759"/>
<gene>
    <name evidence="3" type="ORF">DLAC_11110</name>
</gene>
<name>A0A151Z388_TIELA</name>
<evidence type="ECO:0000259" key="2">
    <source>
        <dbReference type="Pfam" id="PF15711"/>
    </source>
</evidence>
<dbReference type="Proteomes" id="UP000076078">
    <property type="component" value="Unassembled WGS sequence"/>
</dbReference>
<protein>
    <recommendedName>
        <fullName evidence="2">ILEI/PANDER domain-containing protein</fullName>
    </recommendedName>
</protein>
<evidence type="ECO:0000313" key="4">
    <source>
        <dbReference type="Proteomes" id="UP000076078"/>
    </source>
</evidence>
<keyword evidence="1" id="KW-1133">Transmembrane helix</keyword>
<keyword evidence="1" id="KW-0812">Transmembrane</keyword>
<dbReference type="STRING" id="361077.A0A151Z388"/>
<dbReference type="PANTHER" id="PTHR15535:SF17">
    <property type="entry name" value="TRANSMEMBRANE PROTEIN"/>
    <property type="match status" value="1"/>
</dbReference>
<accession>A0A151Z388</accession>
<dbReference type="Pfam" id="PF15711">
    <property type="entry name" value="ILEI"/>
    <property type="match status" value="5"/>
</dbReference>
<feature type="domain" description="ILEI/PANDER" evidence="2">
    <location>
        <begin position="504"/>
        <end position="594"/>
    </location>
</feature>
<dbReference type="PROSITE" id="PS52031">
    <property type="entry name" value="GG_LECTIN"/>
    <property type="match status" value="2"/>
</dbReference>
<feature type="transmembrane region" description="Helical" evidence="1">
    <location>
        <begin position="782"/>
        <end position="805"/>
    </location>
</feature>
<sequence>MSITCKLVTSNSVNEAGFYKNGEKLDQYRLANGFNVLVKSSRSTAANGCEFDYTQYGVEEYNQSLGSYIENLESGTLVMVIAIGSIASIHKVVLTALKSCGSFDIVYHKDAVSFAMVGYKGLNIGSAKEVYGTLNDPLKSVEQLVEYPQNDLTKNTLNFKLFSGGKLSFFSCDLHLNGDVIMNNEQCDEGFNVVTFTKDLLIATHQSFNTSQSHDILDRFIMTLKGIHSDVLVLVFNNNSNDATHNLNAEALSVLQNNYGSRYIEQFKGFPGGTGAWYMLSKNGQSSSILENCTPLDHILRFKYVKTDKADGIDISVGSCRKELNPLYNNYITVNSVDVKNIQPDGSGFAVVVVNEITGQVIHSKVYDLSYGNIRSELQKFIQDSVSVGSYVVLAASKIQYDLLMSPILLDSIKALGSALIENLTSGSSYCMIGRKGASPGTALEMCDINAVSLYSNISVQQKFAKPFLEIKAQSCGYSKEPVLSDGYARFQINSHPIDRVDTRGWNVLVIDQNNGDITTNATFDTWGNVQASDNLASLLESQPQGRIVALAVKDDGSVNLNQRAKDAIKQYGASMIDRISNRDSYSLIGIKGGLKSQCTECHSSRSPTSCDKWVYTGIPTDMKLEGMDISIHSQGSPGSSSGGNALITIDNAPVAMDFKPGLNVVFIDANSHSQVLKYYPTVFTTKAAELFLKEVKELPVGTVVLVAVHSSSGTGTAYTEYALKMVGGLKFGRIGAGSSYTLIGIKGGAPGSALEHFDENSSASISAFTPLPPQQTNLIQLLIPTLGVVLFLAVGTITMLIYVLKKRGDRMKPVYRQPETLQPTTPEPKREPVRNRLVRALMIGADYRNVEGNDLYDCTDNIFQHCNQLVTFGYLLNQNVKVITEDTHGKTRIGNEYYKTGPTKRIVKHLIREWLTVGLQPGDTIYFVYLGHGGRSKRIPNEITKAPWPKLNYNTICTLNDDMDDMDDIKGAEFQALFSNVPVGVNMTFNLDSCYSGGMLQSPALQPIAPFTSNCVGLCSADHNHTCEERGYRLQRLLRFNFLHEGWCYQVSKVIRDHYNKYKGSTYKHISVQDLHDRATNLYKNIFQGTTIPILINLTSKSASNIEFLGSII</sequence>
<reference evidence="3 4" key="1">
    <citation type="submission" date="2015-12" db="EMBL/GenBank/DDBJ databases">
        <title>Dictyostelia acquired genes for synthesis and detection of signals that induce cell-type specialization by lateral gene transfer from prokaryotes.</title>
        <authorList>
            <person name="Gloeckner G."/>
            <person name="Schaap P."/>
        </authorList>
    </citation>
    <scope>NUCLEOTIDE SEQUENCE [LARGE SCALE GENOMIC DNA]</scope>
    <source>
        <strain evidence="3 4">TK</strain>
    </source>
</reference>
<evidence type="ECO:0000313" key="3">
    <source>
        <dbReference type="EMBL" id="KYQ88409.1"/>
    </source>
</evidence>
<comment type="caution">
    <text evidence="3">The sequence shown here is derived from an EMBL/GenBank/DDBJ whole genome shotgun (WGS) entry which is preliminary data.</text>
</comment>
<evidence type="ECO:0000256" key="1">
    <source>
        <dbReference type="SAM" id="Phobius"/>
    </source>
</evidence>